<dbReference type="RefSeq" id="WP_338277476.1">
    <property type="nucleotide sequence ID" value="NZ_BTTX01000003.1"/>
</dbReference>
<evidence type="ECO:0000256" key="6">
    <source>
        <dbReference type="SAM" id="Phobius"/>
    </source>
</evidence>
<feature type="region of interest" description="Disordered" evidence="5">
    <location>
        <begin position="247"/>
        <end position="286"/>
    </location>
</feature>
<gene>
    <name evidence="8" type="ORF">ASNO1_28890</name>
</gene>
<dbReference type="Proteomes" id="UP001342631">
    <property type="component" value="Unassembled WGS sequence"/>
</dbReference>
<evidence type="ECO:0000313" key="9">
    <source>
        <dbReference type="Proteomes" id="UP001342631"/>
    </source>
</evidence>
<evidence type="ECO:0000313" key="8">
    <source>
        <dbReference type="EMBL" id="GMU06636.1"/>
    </source>
</evidence>
<feature type="domain" description="Rieske" evidence="7">
    <location>
        <begin position="10"/>
        <end position="65"/>
    </location>
</feature>
<keyword evidence="6" id="KW-0472">Membrane</keyword>
<sequence>MARPVPRASRCPHCNAPFTLQATKTHYVCGYCGQMFDLEGPPLAHPAPRAPPPAPANRQALMVVMGVVVMLVLGATGAVFVLATGGPDTPPPTRRPTPVARPAAPPVIPEPRPEPIQWTEDAPSFVDVNADGTEDIIGHVTRHEGGSGFRHFIAAFDGRTLQKLWESLPSEGPDASSRTKVIAQNGRLVMSEQRAVNLLELETGKRLGRVPLTDSPRRLCIPPGDTTSVWVEVVDHQHLLLDTRTATAKPAPRAPEGCATPPLSPQTCDMSRPPSHPTTCERSSYPPSDIRGFSTKYLYRSGGYTLALGTRWPGTQVPMVALFAPGDRKPRWHGLVSEQDPLLLHDQAPEVGELSKDAVYVLYAMQKGDLRLVRRDLNTGDIAWDVPLPLPDPMAIRTTVLWVRNGRVYVTRWGYLLVLDAATGNRISGIGIGQE</sequence>
<evidence type="ECO:0000256" key="1">
    <source>
        <dbReference type="ARBA" id="ARBA00022714"/>
    </source>
</evidence>
<keyword evidence="4" id="KW-0411">Iron-sulfur</keyword>
<accession>A0ABQ6QS18</accession>
<keyword evidence="6" id="KW-1133">Transmembrane helix</keyword>
<feature type="compositionally biased region" description="Polar residues" evidence="5">
    <location>
        <begin position="277"/>
        <end position="286"/>
    </location>
</feature>
<keyword evidence="6" id="KW-0812">Transmembrane</keyword>
<dbReference type="PROSITE" id="PS51296">
    <property type="entry name" value="RIESKE"/>
    <property type="match status" value="1"/>
</dbReference>
<evidence type="ECO:0000259" key="7">
    <source>
        <dbReference type="PROSITE" id="PS51296"/>
    </source>
</evidence>
<evidence type="ECO:0000256" key="3">
    <source>
        <dbReference type="ARBA" id="ARBA00023004"/>
    </source>
</evidence>
<proteinExistence type="predicted"/>
<feature type="transmembrane region" description="Helical" evidence="6">
    <location>
        <begin position="60"/>
        <end position="83"/>
    </location>
</feature>
<dbReference type="InterPro" id="IPR011047">
    <property type="entry name" value="Quinoprotein_ADH-like_sf"/>
</dbReference>
<name>A0ABQ6QS18_9BACT</name>
<evidence type="ECO:0000256" key="2">
    <source>
        <dbReference type="ARBA" id="ARBA00022723"/>
    </source>
</evidence>
<keyword evidence="9" id="KW-1185">Reference proteome</keyword>
<dbReference type="CDD" id="cd00065">
    <property type="entry name" value="FYVE_like_SF"/>
    <property type="match status" value="1"/>
</dbReference>
<dbReference type="InterPro" id="IPR017941">
    <property type="entry name" value="Rieske_2Fe-2S"/>
</dbReference>
<dbReference type="SUPFAM" id="SSF50022">
    <property type="entry name" value="ISP domain"/>
    <property type="match status" value="1"/>
</dbReference>
<reference evidence="8 9" key="1">
    <citation type="journal article" date="2024" name="Arch. Microbiol.">
        <title>Corallococcus caeni sp. nov., a novel myxobacterium isolated from activated sludge.</title>
        <authorList>
            <person name="Tomita S."/>
            <person name="Nakai R."/>
            <person name="Kuroda K."/>
            <person name="Kurashita H."/>
            <person name="Hatamoto M."/>
            <person name="Yamaguchi T."/>
            <person name="Narihiro T."/>
        </authorList>
    </citation>
    <scope>NUCLEOTIDE SEQUENCE [LARGE SCALE GENOMIC DNA]</scope>
    <source>
        <strain evidence="8 9">NO1</strain>
    </source>
</reference>
<evidence type="ECO:0000256" key="4">
    <source>
        <dbReference type="ARBA" id="ARBA00023014"/>
    </source>
</evidence>
<dbReference type="EMBL" id="BTTX01000003">
    <property type="protein sequence ID" value="GMU06636.1"/>
    <property type="molecule type" value="Genomic_DNA"/>
</dbReference>
<keyword evidence="1" id="KW-0001">2Fe-2S</keyword>
<comment type="caution">
    <text evidence="8">The sequence shown here is derived from an EMBL/GenBank/DDBJ whole genome shotgun (WGS) entry which is preliminary data.</text>
</comment>
<evidence type="ECO:0000256" key="5">
    <source>
        <dbReference type="SAM" id="MobiDB-lite"/>
    </source>
</evidence>
<keyword evidence="2" id="KW-0479">Metal-binding</keyword>
<protein>
    <recommendedName>
        <fullName evidence="7">Rieske domain-containing protein</fullName>
    </recommendedName>
</protein>
<dbReference type="InterPro" id="IPR036922">
    <property type="entry name" value="Rieske_2Fe-2S_sf"/>
</dbReference>
<dbReference type="Gene3D" id="2.40.10.480">
    <property type="match status" value="1"/>
</dbReference>
<dbReference type="SUPFAM" id="SSF50998">
    <property type="entry name" value="Quinoprotein alcohol dehydrogenase-like"/>
    <property type="match status" value="1"/>
</dbReference>
<keyword evidence="3" id="KW-0408">Iron</keyword>
<organism evidence="8 9">
    <name type="scientific">Corallococcus caeni</name>
    <dbReference type="NCBI Taxonomy" id="3082388"/>
    <lineage>
        <taxon>Bacteria</taxon>
        <taxon>Pseudomonadati</taxon>
        <taxon>Myxococcota</taxon>
        <taxon>Myxococcia</taxon>
        <taxon>Myxococcales</taxon>
        <taxon>Cystobacterineae</taxon>
        <taxon>Myxococcaceae</taxon>
        <taxon>Corallococcus</taxon>
    </lineage>
</organism>
<feature type="region of interest" description="Disordered" evidence="5">
    <location>
        <begin position="86"/>
        <end position="115"/>
    </location>
</feature>